<feature type="region of interest" description="Disordered" evidence="2">
    <location>
        <begin position="764"/>
        <end position="830"/>
    </location>
</feature>
<keyword evidence="1" id="KW-0175">Coiled coil</keyword>
<feature type="region of interest" description="Disordered" evidence="2">
    <location>
        <begin position="1"/>
        <end position="194"/>
    </location>
</feature>
<feature type="compositionally biased region" description="Basic and acidic residues" evidence="2">
    <location>
        <begin position="442"/>
        <end position="456"/>
    </location>
</feature>
<feature type="compositionally biased region" description="Basic and acidic residues" evidence="2">
    <location>
        <begin position="1052"/>
        <end position="1065"/>
    </location>
</feature>
<feature type="region of interest" description="Disordered" evidence="2">
    <location>
        <begin position="208"/>
        <end position="284"/>
    </location>
</feature>
<keyword evidence="5" id="KW-1185">Reference proteome</keyword>
<organism evidence="4 5">
    <name type="scientific">Mauremys mutica</name>
    <name type="common">yellowpond turtle</name>
    <dbReference type="NCBI Taxonomy" id="74926"/>
    <lineage>
        <taxon>Eukaryota</taxon>
        <taxon>Metazoa</taxon>
        <taxon>Chordata</taxon>
        <taxon>Craniata</taxon>
        <taxon>Vertebrata</taxon>
        <taxon>Euteleostomi</taxon>
        <taxon>Archelosauria</taxon>
        <taxon>Testudinata</taxon>
        <taxon>Testudines</taxon>
        <taxon>Cryptodira</taxon>
        <taxon>Durocryptodira</taxon>
        <taxon>Testudinoidea</taxon>
        <taxon>Geoemydidae</taxon>
        <taxon>Geoemydinae</taxon>
        <taxon>Mauremys</taxon>
    </lineage>
</organism>
<feature type="coiled-coil region" evidence="1">
    <location>
        <begin position="522"/>
        <end position="549"/>
    </location>
</feature>
<dbReference type="PANTHER" id="PTHR21510">
    <property type="entry name" value="AKNA DOMAIN-CONTAINING PROTEIN"/>
    <property type="match status" value="1"/>
</dbReference>
<gene>
    <name evidence="4" type="ORF">KIL84_022010</name>
</gene>
<feature type="compositionally biased region" description="Polar residues" evidence="2">
    <location>
        <begin position="389"/>
        <end position="404"/>
    </location>
</feature>
<dbReference type="InterPro" id="IPR052655">
    <property type="entry name" value="AKNA_Centrosome-Trans_reg"/>
</dbReference>
<comment type="caution">
    <text evidence="4">The sequence shown here is derived from an EMBL/GenBank/DDBJ whole genome shotgun (WGS) entry which is preliminary data.</text>
</comment>
<feature type="region of interest" description="Disordered" evidence="2">
    <location>
        <begin position="860"/>
        <end position="1169"/>
    </location>
</feature>
<dbReference type="InterPro" id="IPR022150">
    <property type="entry name" value="AKNA_dom"/>
</dbReference>
<evidence type="ECO:0000256" key="2">
    <source>
        <dbReference type="SAM" id="MobiDB-lite"/>
    </source>
</evidence>
<evidence type="ECO:0000313" key="5">
    <source>
        <dbReference type="Proteomes" id="UP000827986"/>
    </source>
</evidence>
<feature type="coiled-coil region" evidence="1">
    <location>
        <begin position="679"/>
        <end position="706"/>
    </location>
</feature>
<feature type="compositionally biased region" description="Polar residues" evidence="2">
    <location>
        <begin position="1277"/>
        <end position="1287"/>
    </location>
</feature>
<proteinExistence type="predicted"/>
<evidence type="ECO:0000256" key="1">
    <source>
        <dbReference type="SAM" id="Coils"/>
    </source>
</evidence>
<protein>
    <recommendedName>
        <fullName evidence="3">AKNA domain-containing protein</fullName>
    </recommendedName>
</protein>
<sequence length="1583" mass="171416">MASSAPWAHWGEAGLGHGSGQRQRWEEEVEQGSEGYLEENGVAGLDENGLVGHAGQWGESPAQEPTELEFLGNVRLMKGPPSPQGFLAQSDRNFDLSELQEFEWSSVQGDNARSPPADDGEELEHDGTQEDPTSPAQWHPQRDRQLDMTEEDEDRASSGDVERQEGDWEAGSEGEGYPELSFEGQYGSEYSASPDALQDAQALYGDYGKSFSFTTDGGEELSGHSDVSPPPSSTLPERSHKPSQRTGADVFESRSQLGDSLEFPAETECSSPSSRHLDSPELSPLADSRRRSLLHHLSVEDLENAPSIDAETFPESFYTDSMEDAPRTISKAAQARASHRRPVPAAKPLESSRLKATETPPSLRHAGSQQQDRARKLKKALSPALPSKFSRQSRSLSPRGNASKQAERSGSPKSGPARPSLAAAEASRYGRGQLNYPLPDLSKVEPRVKFPKDDQSYRPPRGRTLPMRARGSASPVVFKSPAEIVREVLLSSAEGSPQKCPTPSTTMVPEEFKSPQQATELVKQLQEDYHRLLTKYAEAENTIDRLRLRAKVSLYTDPPKPSHSVHMGTMAHGSKVMAFSIPQIQTAAFSTTPAPALPAGLDEGPSSAPGDQAPSFPAHSALAGVAGVDACTSTERPFPEDPLTQTLAGQARKFETQVESFEGLIQMGRLTPRDQLSGFARLKDAQDALERAYLQAREEYRLQQQRPGAAGPLGDFDPDRVVEGEIFRLGMRLEELKDGIDRALQSLTSPRRCPEPALRPSCLPTLVSEPPLSSPRPSVQAPIPALRTPYPEAPVPKHARAQMQVDAEVSSASGETEEEREELPEPLRHKQLQVEKDFDNLLDHYNSFKSLPESLSMEQLGLEENSSPQEVDGPAAEDAGTAESPHGMLSLKEERTHVTTQPRQPPERRSHALQPGERRQLLRKSSRLSSVQGEESLPRNVAIKARPQDAIPKPSFGGQQETLSRQSSMASMVGSAISEHLPQKPFRQAKSSPSEDQRIVSPETDSGFVGSEASRVSPLTRTPEHRPSRTATPGMLGRSGPTSSPAALRTSLRKEAAPLPSEKELLGTYTSASQAPPGGSARRHSLPRGSPSQTSSPPQWTNSITSEVGPDTDITHTDSEAEQHSRAGASDHRPSKTRCPPSSTTTSPSPGRAHHGLLGSRVERDQAIRALQDEVSRLRQRLEESLHRSRSYPEGKSSPRTARSRRQPVGNGPSVRNSAPSGESAERSPGEFGEPAPVIKPARRVRSASLPRDGPERDLTSESDCSPPRARDGKPRTSFSSRQSPPRTLTFKGHYTGTRYHLSAPVSPERREDTGPTSCLHCQGTRTQAGSASAGDTMRPAQHSTPRKTYCPICNGTRSTPLSKTRDKAAQATGRGTESASSQGSGLSHKPEKPQQQQPGLWYLAAQPLGTAVNYIPTVPLVPYSPSVLHAAESMRLGTSCRHAAESVGPGTSRRHTAESVGPGTSRRHAAESMRLGTSRRHAAESMRLGTSCRHAAESVGPGTSRRHTAESMGLGTSRRRAAEGCLTAVLGVAKKLQPLLEGHKCSNMEKVVIKRTVIYCSPGSLRVGQQVINLVPSMEDSG</sequence>
<feature type="region of interest" description="Disordered" evidence="2">
    <location>
        <begin position="1181"/>
        <end position="1397"/>
    </location>
</feature>
<dbReference type="GO" id="GO:0005813">
    <property type="term" value="C:centrosome"/>
    <property type="evidence" value="ECO:0007669"/>
    <property type="project" value="TreeGrafter"/>
</dbReference>
<feature type="compositionally biased region" description="Polar residues" evidence="2">
    <location>
        <begin position="1374"/>
        <end position="1386"/>
    </location>
</feature>
<name>A0A9D4AWW3_9SAUR</name>
<feature type="compositionally biased region" description="Low complexity" evidence="2">
    <location>
        <begin position="1137"/>
        <end position="1150"/>
    </location>
</feature>
<feature type="compositionally biased region" description="Low complexity" evidence="2">
    <location>
        <begin position="1087"/>
        <end position="1098"/>
    </location>
</feature>
<dbReference type="GO" id="GO:0001837">
    <property type="term" value="P:epithelial to mesenchymal transition"/>
    <property type="evidence" value="ECO:0007669"/>
    <property type="project" value="TreeGrafter"/>
</dbReference>
<accession>A0A9D4AWW3</accession>
<dbReference type="PANTHER" id="PTHR21510:SF15">
    <property type="entry name" value="MICROTUBULE ORGANIZATION PROTEIN AKNA"/>
    <property type="match status" value="1"/>
</dbReference>
<dbReference type="EMBL" id="JAHDVG010000472">
    <property type="protein sequence ID" value="KAH1179427.1"/>
    <property type="molecule type" value="Genomic_DNA"/>
</dbReference>
<feature type="compositionally biased region" description="Basic and acidic residues" evidence="2">
    <location>
        <begin position="155"/>
        <end position="166"/>
    </location>
</feature>
<feature type="region of interest" description="Disordered" evidence="2">
    <location>
        <begin position="300"/>
        <end position="472"/>
    </location>
</feature>
<feature type="compositionally biased region" description="Basic and acidic residues" evidence="2">
    <location>
        <begin position="905"/>
        <end position="920"/>
    </location>
</feature>
<evidence type="ECO:0000313" key="4">
    <source>
        <dbReference type="EMBL" id="KAH1179427.1"/>
    </source>
</evidence>
<feature type="compositionally biased region" description="Basic and acidic residues" evidence="2">
    <location>
        <begin position="1181"/>
        <end position="1193"/>
    </location>
</feature>
<dbReference type="GO" id="GO:0060234">
    <property type="term" value="P:neuroblast delamination"/>
    <property type="evidence" value="ECO:0007669"/>
    <property type="project" value="TreeGrafter"/>
</dbReference>
<dbReference type="Proteomes" id="UP000827986">
    <property type="component" value="Unassembled WGS sequence"/>
</dbReference>
<dbReference type="Pfam" id="PF12443">
    <property type="entry name" value="AKNA"/>
    <property type="match status" value="1"/>
</dbReference>
<feature type="domain" description="AKNA" evidence="3">
    <location>
        <begin position="679"/>
        <end position="743"/>
    </location>
</feature>
<feature type="region of interest" description="Disordered" evidence="2">
    <location>
        <begin position="593"/>
        <end position="612"/>
    </location>
</feature>
<feature type="compositionally biased region" description="Polar residues" evidence="2">
    <location>
        <begin position="957"/>
        <end position="970"/>
    </location>
</feature>
<feature type="region of interest" description="Disordered" evidence="2">
    <location>
        <begin position="1444"/>
        <end position="1517"/>
    </location>
</feature>
<evidence type="ECO:0000259" key="3">
    <source>
        <dbReference type="Pfam" id="PF12443"/>
    </source>
</evidence>
<reference evidence="4" key="1">
    <citation type="submission" date="2021-09" db="EMBL/GenBank/DDBJ databases">
        <title>The genome of Mauremys mutica provides insights into the evolution of semi-aquatic lifestyle.</title>
        <authorList>
            <person name="Gong S."/>
            <person name="Gao Y."/>
        </authorList>
    </citation>
    <scope>NUCLEOTIDE SEQUENCE</scope>
    <source>
        <strain evidence="4">MM-2020</strain>
        <tissue evidence="4">Muscle</tissue>
    </source>
</reference>
<dbReference type="GO" id="GO:0021849">
    <property type="term" value="P:neuroblast division in subventricular zone"/>
    <property type="evidence" value="ECO:0007669"/>
    <property type="project" value="TreeGrafter"/>
</dbReference>
<feature type="compositionally biased region" description="Basic and acidic residues" evidence="2">
    <location>
        <begin position="1113"/>
        <end position="1134"/>
    </location>
</feature>